<feature type="compositionally biased region" description="Polar residues" evidence="1">
    <location>
        <begin position="1"/>
        <end position="11"/>
    </location>
</feature>
<accession>A0ABR3QS55</accession>
<comment type="caution">
    <text evidence="2">The sequence shown here is derived from an EMBL/GenBank/DDBJ whole genome shotgun (WGS) entry which is preliminary data.</text>
</comment>
<reference evidence="2 3" key="1">
    <citation type="submission" date="2024-02" db="EMBL/GenBank/DDBJ databases">
        <title>De novo assembly and annotation of 12 fungi associated with fruit tree decline syndrome in Ontario, Canada.</title>
        <authorList>
            <person name="Sulman M."/>
            <person name="Ellouze W."/>
            <person name="Ilyukhin E."/>
        </authorList>
    </citation>
    <scope>NUCLEOTIDE SEQUENCE [LARGE SCALE GENOMIC DNA]</scope>
    <source>
        <strain evidence="2 3">M97-236</strain>
    </source>
</reference>
<dbReference type="EMBL" id="JAKIXB020000034">
    <property type="protein sequence ID" value="KAL1594828.1"/>
    <property type="molecule type" value="Genomic_DNA"/>
</dbReference>
<feature type="compositionally biased region" description="Basic and acidic residues" evidence="1">
    <location>
        <begin position="114"/>
        <end position="124"/>
    </location>
</feature>
<name>A0ABR3QS55_9PLEO</name>
<feature type="compositionally biased region" description="Polar residues" evidence="1">
    <location>
        <begin position="54"/>
        <end position="65"/>
    </location>
</feature>
<proteinExistence type="predicted"/>
<feature type="region of interest" description="Disordered" evidence="1">
    <location>
        <begin position="1"/>
        <end position="91"/>
    </location>
</feature>
<evidence type="ECO:0000313" key="2">
    <source>
        <dbReference type="EMBL" id="KAL1594828.1"/>
    </source>
</evidence>
<dbReference type="Proteomes" id="UP001521222">
    <property type="component" value="Unassembled WGS sequence"/>
</dbReference>
<feature type="region of interest" description="Disordered" evidence="1">
    <location>
        <begin position="421"/>
        <end position="450"/>
    </location>
</feature>
<feature type="region of interest" description="Disordered" evidence="1">
    <location>
        <begin position="105"/>
        <end position="124"/>
    </location>
</feature>
<evidence type="ECO:0000256" key="1">
    <source>
        <dbReference type="SAM" id="MobiDB-lite"/>
    </source>
</evidence>
<keyword evidence="3" id="KW-1185">Reference proteome</keyword>
<protein>
    <submittedName>
        <fullName evidence="2">Uncharacterized protein</fullName>
    </submittedName>
</protein>
<evidence type="ECO:0000313" key="3">
    <source>
        <dbReference type="Proteomes" id="UP001521222"/>
    </source>
</evidence>
<gene>
    <name evidence="2" type="ORF">SLS59_008641</name>
</gene>
<organism evidence="2 3">
    <name type="scientific">Nothophoma quercina</name>
    <dbReference type="NCBI Taxonomy" id="749835"/>
    <lineage>
        <taxon>Eukaryota</taxon>
        <taxon>Fungi</taxon>
        <taxon>Dikarya</taxon>
        <taxon>Ascomycota</taxon>
        <taxon>Pezizomycotina</taxon>
        <taxon>Dothideomycetes</taxon>
        <taxon>Pleosporomycetidae</taxon>
        <taxon>Pleosporales</taxon>
        <taxon>Pleosporineae</taxon>
        <taxon>Didymellaceae</taxon>
        <taxon>Nothophoma</taxon>
    </lineage>
</organism>
<sequence>MSKRSASSSFGEDNVDVKKLKLDVPTGEKSSEPASPVETSPRAVATSDIDSPRTETSADPETQVSADDKTQKPRTKQPAGEGFHPWKSGAPVKIPAVLPHWGVIPRTGGVRPSKTLEDQPPARKSDGAIFPALWDDRKGDVRLRRGARFVNGYDQAQHMWLPLMDLRPIGGKNQKPKRRAVIFEYLHGMPDDWSNTTSLNDMNKALQGAIKSHANEAPWSQVERDHLAHICANHPEECIWYIAEQFNDIAHPVTPEELEDNQYPKGRFIESIRHEYLIHKLYYEKGYAPTQEDKWNLPIIQCQAVWLANKKAAEAAAKADTKAVKAAAKVAAMKEKAAVKAATKKMSDTNNVKKLKRSPKSKYLKTDEEMEVTEAAKKPRALEHAPEADQQPLIPIDTTSEPLTDDISLINTNVAEPTAETVSTISKARTETSSSIEAASPESGSGTTKTVAKRTFCVKAARSILIDEDYDVSDGNESLL</sequence>